<dbReference type="EMBL" id="FNNI01000008">
    <property type="protein sequence ID" value="SDX91373.1"/>
    <property type="molecule type" value="Genomic_DNA"/>
</dbReference>
<feature type="transmembrane region" description="Helical" evidence="1">
    <location>
        <begin position="98"/>
        <end position="120"/>
    </location>
</feature>
<proteinExistence type="predicted"/>
<organism evidence="2 3">
    <name type="scientific">Aidingimonas halophila</name>
    <dbReference type="NCBI Taxonomy" id="574349"/>
    <lineage>
        <taxon>Bacteria</taxon>
        <taxon>Pseudomonadati</taxon>
        <taxon>Pseudomonadota</taxon>
        <taxon>Gammaproteobacteria</taxon>
        <taxon>Oceanospirillales</taxon>
        <taxon>Halomonadaceae</taxon>
        <taxon>Aidingimonas</taxon>
    </lineage>
</organism>
<protein>
    <submittedName>
        <fullName evidence="2">Uncharacterized protein</fullName>
    </submittedName>
</protein>
<feature type="transmembrane region" description="Helical" evidence="1">
    <location>
        <begin position="7"/>
        <end position="31"/>
    </location>
</feature>
<reference evidence="2 3" key="1">
    <citation type="submission" date="2016-10" db="EMBL/GenBank/DDBJ databases">
        <authorList>
            <person name="de Groot N.N."/>
        </authorList>
    </citation>
    <scope>NUCLEOTIDE SEQUENCE [LARGE SCALE GENOMIC DNA]</scope>
    <source>
        <strain evidence="2 3">DSM 19219</strain>
    </source>
</reference>
<dbReference type="RefSeq" id="WP_092571375.1">
    <property type="nucleotide sequence ID" value="NZ_BMXH01000014.1"/>
</dbReference>
<evidence type="ECO:0000313" key="3">
    <source>
        <dbReference type="Proteomes" id="UP000198500"/>
    </source>
</evidence>
<sequence>MAIVESTLGWIGTFLGGLGLLLLIAACIIALFKIDEADYYFGEWSAPEKKYFKGLPFSLSRMTYYGMAILFKRNQLVKRFYIKDKEHLIDEAPRKVKLILVWVYTSWISLGVSSAIVIYLKMLVEKI</sequence>
<keyword evidence="3" id="KW-1185">Reference proteome</keyword>
<evidence type="ECO:0000313" key="2">
    <source>
        <dbReference type="EMBL" id="SDX91373.1"/>
    </source>
</evidence>
<name>A0A1H3FJU0_9GAMM</name>
<keyword evidence="1" id="KW-0472">Membrane</keyword>
<keyword evidence="1" id="KW-1133">Transmembrane helix</keyword>
<keyword evidence="1" id="KW-0812">Transmembrane</keyword>
<dbReference type="Proteomes" id="UP000198500">
    <property type="component" value="Unassembled WGS sequence"/>
</dbReference>
<evidence type="ECO:0000256" key="1">
    <source>
        <dbReference type="SAM" id="Phobius"/>
    </source>
</evidence>
<accession>A0A1H3FJU0</accession>
<gene>
    <name evidence="2" type="ORF">SAMN05443545_10860</name>
</gene>
<dbReference type="AlphaFoldDB" id="A0A1H3FJU0"/>